<dbReference type="Pfam" id="PF13517">
    <property type="entry name" value="FG-GAP_3"/>
    <property type="match status" value="1"/>
</dbReference>
<dbReference type="Proteomes" id="UP000183760">
    <property type="component" value="Unassembled WGS sequence"/>
</dbReference>
<dbReference type="InterPro" id="IPR028994">
    <property type="entry name" value="Integrin_alpha_N"/>
</dbReference>
<dbReference type="RefSeq" id="WP_083559662.1">
    <property type="nucleotide sequence ID" value="NZ_BJXR01000083.1"/>
</dbReference>
<feature type="chain" id="PRO_5022937083" evidence="2">
    <location>
        <begin position="27"/>
        <end position="485"/>
    </location>
</feature>
<evidence type="ECO:0000313" key="6">
    <source>
        <dbReference type="Proteomes" id="UP000321514"/>
    </source>
</evidence>
<feature type="signal peptide" evidence="2">
    <location>
        <begin position="1"/>
        <end position="26"/>
    </location>
</feature>
<dbReference type="SUPFAM" id="SSF69318">
    <property type="entry name" value="Integrin alpha N-terminal domain"/>
    <property type="match status" value="1"/>
</dbReference>
<evidence type="ECO:0000256" key="1">
    <source>
        <dbReference type="ARBA" id="ARBA00022729"/>
    </source>
</evidence>
<evidence type="ECO:0000256" key="2">
    <source>
        <dbReference type="SAM" id="SignalP"/>
    </source>
</evidence>
<dbReference type="OrthoDB" id="9779955at2"/>
<protein>
    <submittedName>
        <fullName evidence="4">Repeat domain-containing protein</fullName>
    </submittedName>
</protein>
<organism evidence="3 6">
    <name type="scientific">Myxococcus fulvus</name>
    <dbReference type="NCBI Taxonomy" id="33"/>
    <lineage>
        <taxon>Bacteria</taxon>
        <taxon>Pseudomonadati</taxon>
        <taxon>Myxococcota</taxon>
        <taxon>Myxococcia</taxon>
        <taxon>Myxococcales</taxon>
        <taxon>Cystobacterineae</taxon>
        <taxon>Myxococcaceae</taxon>
        <taxon>Myxococcus</taxon>
    </lineage>
</organism>
<dbReference type="EMBL" id="FOIB01000002">
    <property type="protein sequence ID" value="SET36036.1"/>
    <property type="molecule type" value="Genomic_DNA"/>
</dbReference>
<dbReference type="InterPro" id="IPR013517">
    <property type="entry name" value="FG-GAP"/>
</dbReference>
<dbReference type="Proteomes" id="UP000321514">
    <property type="component" value="Unassembled WGS sequence"/>
</dbReference>
<gene>
    <name evidence="3" type="ORF">MFU01_85480</name>
    <name evidence="4" type="ORF">SAMN05443572_1022</name>
</gene>
<keyword evidence="5" id="KW-1185">Reference proteome</keyword>
<evidence type="ECO:0000313" key="5">
    <source>
        <dbReference type="Proteomes" id="UP000183760"/>
    </source>
</evidence>
<dbReference type="EMBL" id="BJXR01000083">
    <property type="protein sequence ID" value="GEN13511.1"/>
    <property type="molecule type" value="Genomic_DNA"/>
</dbReference>
<comment type="caution">
    <text evidence="3">The sequence shown here is derived from an EMBL/GenBank/DDBJ whole genome shotgun (WGS) entry which is preliminary data.</text>
</comment>
<reference evidence="3 6" key="2">
    <citation type="submission" date="2019-07" db="EMBL/GenBank/DDBJ databases">
        <title>Whole genome shotgun sequence of Myxococcus fulvus NBRC 100333.</title>
        <authorList>
            <person name="Hosoyama A."/>
            <person name="Uohara A."/>
            <person name="Ohji S."/>
            <person name="Ichikawa N."/>
        </authorList>
    </citation>
    <scope>NUCLEOTIDE SEQUENCE [LARGE SCALE GENOMIC DNA]</scope>
    <source>
        <strain evidence="3 6">NBRC 100333</strain>
    </source>
</reference>
<keyword evidence="1 2" id="KW-0732">Signal</keyword>
<evidence type="ECO:0000313" key="3">
    <source>
        <dbReference type="EMBL" id="GEN13511.1"/>
    </source>
</evidence>
<accession>A0A511TH82</accession>
<proteinExistence type="predicted"/>
<name>A0A511TH82_MYXFU</name>
<evidence type="ECO:0000313" key="4">
    <source>
        <dbReference type="EMBL" id="SET36036.1"/>
    </source>
</evidence>
<reference evidence="4 5" key="1">
    <citation type="submission" date="2016-10" db="EMBL/GenBank/DDBJ databases">
        <authorList>
            <person name="Varghese N."/>
            <person name="Submissions S."/>
        </authorList>
    </citation>
    <scope>NUCLEOTIDE SEQUENCE [LARGE SCALE GENOMIC DNA]</scope>
    <source>
        <strain evidence="4 5">DSM 16525</strain>
    </source>
</reference>
<sequence>MKRSAPPLLKLCALVLTLALPSLSHAALVTFCSGVLASSGQSFVNYSGTSSGLASGMYRMTLSQSGSFTVQNLQGSWNGLAIGAFQPITGSATVSLSGIIPSGLPPGQSVTVTLFIHNTLGQLVDQSTTTVSVSGQSPGWNKVWTATSQGGVAAYAKHYVGDFDGDGTEDLLGVDTNGWMTMFHYRNGDWQWGWSNNGSPSAGGGIYDYRNNLVIGDFDGDGKDEALGVASWVTLFHFDNGTWNWGWSSYGSTSDQLFAHSNGGGYLFSGNFDLAAPAQKDELVGVSASGWITLFRLNAAGTGWDWLWSTQGNTAHGMYGYRHHLRNGGDTNGDGKEEVLGLASWATNFHYVNGDFAWGWSTYGANHIGGVGYPQGPHDALLTGNIDFVDGRDEWFFIQRGPTASWAITEDWAGSNFGWNWSNHNFTPAAPFIGDWPLANNGGSNASYLLVRAVAGQPKHLVARRTFCSHRDMRMYVMNNPWANY</sequence>
<dbReference type="AlphaFoldDB" id="A0A511TH82"/>